<name>A0A0A8Z1L0_ARUDO</name>
<sequence length="84" mass="9793">MMCTGWCIRFYVEELVWYYGLQLVYLLELVYGGTSALFGLQVASSRRYESNFLNTVGRMWCSVVISRVIIRDVCASMMTIWRSV</sequence>
<keyword evidence="1" id="KW-0472">Membrane</keyword>
<reference evidence="2" key="2">
    <citation type="journal article" date="2015" name="Data Brief">
        <title>Shoot transcriptome of the giant reed, Arundo donax.</title>
        <authorList>
            <person name="Barrero R.A."/>
            <person name="Guerrero F.D."/>
            <person name="Moolhuijzen P."/>
            <person name="Goolsby J.A."/>
            <person name="Tidwell J."/>
            <person name="Bellgard S.E."/>
            <person name="Bellgard M.I."/>
        </authorList>
    </citation>
    <scope>NUCLEOTIDE SEQUENCE</scope>
    <source>
        <tissue evidence="2">Shoot tissue taken approximately 20 cm above the soil surface</tissue>
    </source>
</reference>
<dbReference type="EMBL" id="GBRH01269138">
    <property type="protein sequence ID" value="JAD28757.1"/>
    <property type="molecule type" value="Transcribed_RNA"/>
</dbReference>
<evidence type="ECO:0000256" key="1">
    <source>
        <dbReference type="SAM" id="Phobius"/>
    </source>
</evidence>
<dbReference type="AlphaFoldDB" id="A0A0A8Z1L0"/>
<protein>
    <submittedName>
        <fullName evidence="2">Uncharacterized protein</fullName>
    </submittedName>
</protein>
<organism evidence="2">
    <name type="scientific">Arundo donax</name>
    <name type="common">Giant reed</name>
    <name type="synonym">Donax arundinaceus</name>
    <dbReference type="NCBI Taxonomy" id="35708"/>
    <lineage>
        <taxon>Eukaryota</taxon>
        <taxon>Viridiplantae</taxon>
        <taxon>Streptophyta</taxon>
        <taxon>Embryophyta</taxon>
        <taxon>Tracheophyta</taxon>
        <taxon>Spermatophyta</taxon>
        <taxon>Magnoliopsida</taxon>
        <taxon>Liliopsida</taxon>
        <taxon>Poales</taxon>
        <taxon>Poaceae</taxon>
        <taxon>PACMAD clade</taxon>
        <taxon>Arundinoideae</taxon>
        <taxon>Arundineae</taxon>
        <taxon>Arundo</taxon>
    </lineage>
</organism>
<keyword evidence="1" id="KW-1133">Transmembrane helix</keyword>
<keyword evidence="1" id="KW-0812">Transmembrane</keyword>
<feature type="transmembrane region" description="Helical" evidence="1">
    <location>
        <begin position="16"/>
        <end position="40"/>
    </location>
</feature>
<proteinExistence type="predicted"/>
<reference evidence="2" key="1">
    <citation type="submission" date="2014-09" db="EMBL/GenBank/DDBJ databases">
        <authorList>
            <person name="Magalhaes I.L.F."/>
            <person name="Oliveira U."/>
            <person name="Santos F.R."/>
            <person name="Vidigal T.H.D.A."/>
            <person name="Brescovit A.D."/>
            <person name="Santos A.J."/>
        </authorList>
    </citation>
    <scope>NUCLEOTIDE SEQUENCE</scope>
    <source>
        <tissue evidence="2">Shoot tissue taken approximately 20 cm above the soil surface</tissue>
    </source>
</reference>
<evidence type="ECO:0000313" key="2">
    <source>
        <dbReference type="EMBL" id="JAD28757.1"/>
    </source>
</evidence>
<accession>A0A0A8Z1L0</accession>